<keyword evidence="2" id="KW-0812">Transmembrane</keyword>
<evidence type="ECO:0000313" key="3">
    <source>
        <dbReference type="EMBL" id="RRT78645.1"/>
    </source>
</evidence>
<dbReference type="PRINTS" id="PR01217">
    <property type="entry name" value="PRICHEXTENSN"/>
</dbReference>
<evidence type="ECO:0000313" key="4">
    <source>
        <dbReference type="Proteomes" id="UP000287651"/>
    </source>
</evidence>
<feature type="region of interest" description="Disordered" evidence="1">
    <location>
        <begin position="94"/>
        <end position="169"/>
    </location>
</feature>
<feature type="transmembrane region" description="Helical" evidence="2">
    <location>
        <begin position="12"/>
        <end position="33"/>
    </location>
</feature>
<feature type="transmembrane region" description="Helical" evidence="2">
    <location>
        <begin position="60"/>
        <end position="86"/>
    </location>
</feature>
<accession>A0A427AR17</accession>
<organism evidence="3 4">
    <name type="scientific">Ensete ventricosum</name>
    <name type="common">Abyssinian banana</name>
    <name type="synonym">Musa ensete</name>
    <dbReference type="NCBI Taxonomy" id="4639"/>
    <lineage>
        <taxon>Eukaryota</taxon>
        <taxon>Viridiplantae</taxon>
        <taxon>Streptophyta</taxon>
        <taxon>Embryophyta</taxon>
        <taxon>Tracheophyta</taxon>
        <taxon>Spermatophyta</taxon>
        <taxon>Magnoliopsida</taxon>
        <taxon>Liliopsida</taxon>
        <taxon>Zingiberales</taxon>
        <taxon>Musaceae</taxon>
        <taxon>Ensete</taxon>
    </lineage>
</organism>
<feature type="compositionally biased region" description="Low complexity" evidence="1">
    <location>
        <begin position="122"/>
        <end position="138"/>
    </location>
</feature>
<feature type="compositionally biased region" description="Pro residues" evidence="1">
    <location>
        <begin position="95"/>
        <end position="121"/>
    </location>
</feature>
<gene>
    <name evidence="3" type="ORF">B296_00003498</name>
</gene>
<dbReference type="AlphaFoldDB" id="A0A427AR17"/>
<reference evidence="3 4" key="1">
    <citation type="journal article" date="2014" name="Agronomy (Basel)">
        <title>A Draft Genome Sequence for Ensete ventricosum, the Drought-Tolerant Tree Against Hunger.</title>
        <authorList>
            <person name="Harrison J."/>
            <person name="Moore K.A."/>
            <person name="Paszkiewicz K."/>
            <person name="Jones T."/>
            <person name="Grant M."/>
            <person name="Ambacheew D."/>
            <person name="Muzemil S."/>
            <person name="Studholme D.J."/>
        </authorList>
    </citation>
    <scope>NUCLEOTIDE SEQUENCE [LARGE SCALE GENOMIC DNA]</scope>
</reference>
<feature type="compositionally biased region" description="Low complexity" evidence="1">
    <location>
        <begin position="149"/>
        <end position="160"/>
    </location>
</feature>
<dbReference type="EMBL" id="AMZH03001621">
    <property type="protein sequence ID" value="RRT78645.1"/>
    <property type="molecule type" value="Genomic_DNA"/>
</dbReference>
<evidence type="ECO:0000256" key="2">
    <source>
        <dbReference type="SAM" id="Phobius"/>
    </source>
</evidence>
<protein>
    <submittedName>
        <fullName evidence="3">Uncharacterized protein</fullName>
    </submittedName>
</protein>
<feature type="compositionally biased region" description="Pro residues" evidence="1">
    <location>
        <begin position="139"/>
        <end position="148"/>
    </location>
</feature>
<proteinExistence type="predicted"/>
<evidence type="ECO:0000256" key="1">
    <source>
        <dbReference type="SAM" id="MobiDB-lite"/>
    </source>
</evidence>
<name>A0A427AR17_ENSVE</name>
<dbReference type="Proteomes" id="UP000287651">
    <property type="component" value="Unassembled WGS sequence"/>
</dbReference>
<keyword evidence="2" id="KW-0472">Membrane</keyword>
<comment type="caution">
    <text evidence="3">The sequence shown here is derived from an EMBL/GenBank/DDBJ whole genome shotgun (WGS) entry which is preliminary data.</text>
</comment>
<sequence length="283" mass="29594">MNLKHRSDGWGRVVCSFKLAGCLYLASSPLYILRAPTSASLLPSPYSTSNFRPPDLDLDLLGLTVVEMASAFLGLAELFLVIMLLAATSFAQAPVKPPTPAPTNPPTAAPVFPPASSPPTVSPRASPPASKSPSEAPASSPPAPPPATSSPSSISTTPSAAPTPPSTPGNGASVMAVSWIVVAGATVAVARETEPIPCEGVREREGTPAVCSLLRCQTPHINLDKIDRGELFMEQHDQHAEEEAYRRRGRHRHDGGEPRTFAVAGSELVGDAHAVISNISTEM</sequence>
<keyword evidence="2" id="KW-1133">Transmembrane helix</keyword>